<evidence type="ECO:0000256" key="1">
    <source>
        <dbReference type="SAM" id="MobiDB-lite"/>
    </source>
</evidence>
<gene>
    <name evidence="2" type="ORF">ACFFX0_17610</name>
</gene>
<name>A0ABV5G1V1_9MICC</name>
<dbReference type="EMBL" id="JBHMFI010000001">
    <property type="protein sequence ID" value="MFB9072918.1"/>
    <property type="molecule type" value="Genomic_DNA"/>
</dbReference>
<proteinExistence type="predicted"/>
<reference evidence="2 3" key="1">
    <citation type="submission" date="2024-09" db="EMBL/GenBank/DDBJ databases">
        <authorList>
            <person name="Sun Q."/>
            <person name="Mori K."/>
        </authorList>
    </citation>
    <scope>NUCLEOTIDE SEQUENCE [LARGE SCALE GENOMIC DNA]</scope>
    <source>
        <strain evidence="2 3">CCM 7609</strain>
    </source>
</reference>
<comment type="caution">
    <text evidence="2">The sequence shown here is derived from an EMBL/GenBank/DDBJ whole genome shotgun (WGS) entry which is preliminary data.</text>
</comment>
<dbReference type="Proteomes" id="UP001589575">
    <property type="component" value="Unassembled WGS sequence"/>
</dbReference>
<keyword evidence="3" id="KW-1185">Reference proteome</keyword>
<protein>
    <submittedName>
        <fullName evidence="2">Uncharacterized protein</fullName>
    </submittedName>
</protein>
<accession>A0ABV5G1V1</accession>
<feature type="region of interest" description="Disordered" evidence="1">
    <location>
        <begin position="75"/>
        <end position="94"/>
    </location>
</feature>
<sequence>MAWAALSSSSRTRPTLVSTRAEDPCVSAGMISIRNTAAKTIQMIGPLKTFLAFNNSPDLDLLRWARRDHPVRHCALGPLRNGTTGSGHSRTRPRYRGIVYGRGLGVRRSRAVEWLPAPAADGVRSRRAGRGSR</sequence>
<evidence type="ECO:0000313" key="3">
    <source>
        <dbReference type="Proteomes" id="UP001589575"/>
    </source>
</evidence>
<evidence type="ECO:0000313" key="2">
    <source>
        <dbReference type="EMBL" id="MFB9072918.1"/>
    </source>
</evidence>
<organism evidence="2 3">
    <name type="scientific">Citricoccus parietis</name>
    <dbReference type="NCBI Taxonomy" id="592307"/>
    <lineage>
        <taxon>Bacteria</taxon>
        <taxon>Bacillati</taxon>
        <taxon>Actinomycetota</taxon>
        <taxon>Actinomycetes</taxon>
        <taxon>Micrococcales</taxon>
        <taxon>Micrococcaceae</taxon>
        <taxon>Citricoccus</taxon>
    </lineage>
</organism>